<accession>A0A8T4KRQ3</accession>
<feature type="domain" description="Thiolase C-terminal" evidence="3">
    <location>
        <begin position="240"/>
        <end position="384"/>
    </location>
</feature>
<dbReference type="NCBIfam" id="NF004720">
    <property type="entry name" value="PRK06064.1"/>
    <property type="match status" value="1"/>
</dbReference>
<reference evidence="4" key="1">
    <citation type="submission" date="2021-03" db="EMBL/GenBank/DDBJ databases">
        <authorList>
            <person name="Jaffe A."/>
        </authorList>
    </citation>
    <scope>NUCLEOTIDE SEQUENCE</scope>
    <source>
        <strain evidence="4">RIFCSPHIGHO2_01_FULL_AR10_44_11</strain>
    </source>
</reference>
<reference evidence="4" key="2">
    <citation type="submission" date="2021-05" db="EMBL/GenBank/DDBJ databases">
        <title>Protein family content uncovers lineage relationships and bacterial pathway maintenance mechanisms in DPANN archaea.</title>
        <authorList>
            <person name="Castelle C.J."/>
            <person name="Meheust R."/>
            <person name="Jaffe A.L."/>
            <person name="Seitz K."/>
            <person name="Gong X."/>
            <person name="Baker B.J."/>
            <person name="Banfield J.F."/>
        </authorList>
    </citation>
    <scope>NUCLEOTIDE SEQUENCE</scope>
    <source>
        <strain evidence="4">RIFCSPHIGHO2_01_FULL_AR10_44_11</strain>
    </source>
</reference>
<dbReference type="PANTHER" id="PTHR42870">
    <property type="entry name" value="ACETYL-COA C-ACETYLTRANSFERASE"/>
    <property type="match status" value="1"/>
</dbReference>
<dbReference type="PIRSF" id="PIRSF000429">
    <property type="entry name" value="Ac-CoA_Ac_transf"/>
    <property type="match status" value="1"/>
</dbReference>
<comment type="caution">
    <text evidence="4">The sequence shown here is derived from an EMBL/GenBank/DDBJ whole genome shotgun (WGS) entry which is preliminary data.</text>
</comment>
<evidence type="ECO:0000313" key="4">
    <source>
        <dbReference type="EMBL" id="MBS3057001.1"/>
    </source>
</evidence>
<organism evidence="4 5">
    <name type="scientific">Candidatus Iainarchaeum sp</name>
    <dbReference type="NCBI Taxonomy" id="3101447"/>
    <lineage>
        <taxon>Archaea</taxon>
        <taxon>Candidatus Iainarchaeota</taxon>
        <taxon>Candidatus Iainarchaeia</taxon>
        <taxon>Candidatus Iainarchaeales</taxon>
        <taxon>Candidatus Iainarchaeaceae</taxon>
        <taxon>Candidatus Iainarchaeum</taxon>
    </lineage>
</organism>
<dbReference type="CDD" id="cd00829">
    <property type="entry name" value="SCP-x_thiolase"/>
    <property type="match status" value="1"/>
</dbReference>
<dbReference type="InterPro" id="IPR055140">
    <property type="entry name" value="Thiolase_C_2"/>
</dbReference>
<evidence type="ECO:0000259" key="3">
    <source>
        <dbReference type="Pfam" id="PF22691"/>
    </source>
</evidence>
<dbReference type="Proteomes" id="UP000677687">
    <property type="component" value="Unassembled WGS sequence"/>
</dbReference>
<dbReference type="EMBL" id="JAGVWD010000001">
    <property type="protein sequence ID" value="MBS3057001.1"/>
    <property type="molecule type" value="Genomic_DNA"/>
</dbReference>
<dbReference type="GO" id="GO:0016747">
    <property type="term" value="F:acyltransferase activity, transferring groups other than amino-acyl groups"/>
    <property type="evidence" value="ECO:0007669"/>
    <property type="project" value="InterPro"/>
</dbReference>
<name>A0A8T4KRQ3_9ARCH</name>
<evidence type="ECO:0000256" key="1">
    <source>
        <dbReference type="ARBA" id="ARBA00023229"/>
    </source>
</evidence>
<dbReference type="InterPro" id="IPR016039">
    <property type="entry name" value="Thiolase-like"/>
</dbReference>
<dbReference type="GO" id="GO:0008299">
    <property type="term" value="P:isoprenoid biosynthetic process"/>
    <property type="evidence" value="ECO:0007669"/>
    <property type="project" value="UniProtKB-KW"/>
</dbReference>
<proteinExistence type="predicted"/>
<dbReference type="Pfam" id="PF00108">
    <property type="entry name" value="Thiolase_N"/>
    <property type="match status" value="1"/>
</dbReference>
<protein>
    <submittedName>
        <fullName evidence="4">Thiolase domain-containing protein</fullName>
    </submittedName>
</protein>
<dbReference type="PANTHER" id="PTHR42870:SF6">
    <property type="entry name" value="ACETYL-COA C-ACYLTRANSFERASE"/>
    <property type="match status" value="1"/>
</dbReference>
<dbReference type="AlphaFoldDB" id="A0A8T4KRQ3"/>
<keyword evidence="1" id="KW-0414">Isoprene biosynthesis</keyword>
<dbReference type="Pfam" id="PF22691">
    <property type="entry name" value="Thiolase_C_1"/>
    <property type="match status" value="1"/>
</dbReference>
<sequence>MRSVSIIGAGLTEFGEHWERSFRELIAEAGIKAIQDSGIEGKDIQAAYGGCMASGRFIGQEHIGALIADQLGLNPIPSTRLEAACASGGVALRNAYLAIASGAHDVVAVGGIEKMTEISTEEAAIALGGAGDQETELFHGASFPALYALMARRHMHEFKTTEEQLASVSVKNHKNAVNNPYAQFRKEISLEQVMNSGYVASPLKLLDCSPITDGAAAIILCESEKARQFCENPVEIIASAQASDSLALSGRAVLTELKATLAAAKGAYMQAGITADMIDFAEVHDCFTIAEILAIEDLGFVHKGSGGKATEDGETAIDGRIPINTSGGLKAKGHPVGATGIAQSIEAYYQLRGRAKERQLKEAEIGLTHNVGGSGATAVVHIFRKLEGKR</sequence>
<feature type="domain" description="Thiolase N-terminal" evidence="2">
    <location>
        <begin position="4"/>
        <end position="223"/>
    </location>
</feature>
<evidence type="ECO:0000259" key="2">
    <source>
        <dbReference type="Pfam" id="PF00108"/>
    </source>
</evidence>
<evidence type="ECO:0000313" key="5">
    <source>
        <dbReference type="Proteomes" id="UP000677687"/>
    </source>
</evidence>
<dbReference type="Gene3D" id="3.40.47.10">
    <property type="match status" value="1"/>
</dbReference>
<dbReference type="InterPro" id="IPR002155">
    <property type="entry name" value="Thiolase"/>
</dbReference>
<dbReference type="InterPro" id="IPR020616">
    <property type="entry name" value="Thiolase_N"/>
</dbReference>
<dbReference type="SUPFAM" id="SSF53901">
    <property type="entry name" value="Thiolase-like"/>
    <property type="match status" value="2"/>
</dbReference>
<gene>
    <name evidence="4" type="ORF">J4415_00035</name>
</gene>